<dbReference type="GO" id="GO:0046872">
    <property type="term" value="F:metal ion binding"/>
    <property type="evidence" value="ECO:0007669"/>
    <property type="project" value="UniProtKB-KW"/>
</dbReference>
<dbReference type="SUPFAM" id="SSF53649">
    <property type="entry name" value="Alkaline phosphatase-like"/>
    <property type="match status" value="1"/>
</dbReference>
<dbReference type="EMBL" id="LBMM01008173">
    <property type="protein sequence ID" value="KMQ89084.1"/>
    <property type="molecule type" value="Genomic_DNA"/>
</dbReference>
<comment type="cofactor">
    <cofactor evidence="1">
        <name>Ca(2+)</name>
        <dbReference type="ChEBI" id="CHEBI:29108"/>
    </cofactor>
</comment>
<name>A0A0J7KFR2_LASNI</name>
<proteinExistence type="inferred from homology"/>
<dbReference type="GO" id="GO:0008484">
    <property type="term" value="F:sulfuric ester hydrolase activity"/>
    <property type="evidence" value="ECO:0007669"/>
    <property type="project" value="InterPro"/>
</dbReference>
<dbReference type="InterPro" id="IPR000917">
    <property type="entry name" value="Sulfatase_N"/>
</dbReference>
<evidence type="ECO:0000256" key="6">
    <source>
        <dbReference type="ARBA" id="ARBA00023180"/>
    </source>
</evidence>
<comment type="caution">
    <text evidence="8">The sequence shown here is derived from an EMBL/GenBank/DDBJ whole genome shotgun (WGS) entry which is preliminary data.</text>
</comment>
<organism evidence="8 9">
    <name type="scientific">Lasius niger</name>
    <name type="common">Black garden ant</name>
    <dbReference type="NCBI Taxonomy" id="67767"/>
    <lineage>
        <taxon>Eukaryota</taxon>
        <taxon>Metazoa</taxon>
        <taxon>Ecdysozoa</taxon>
        <taxon>Arthropoda</taxon>
        <taxon>Hexapoda</taxon>
        <taxon>Insecta</taxon>
        <taxon>Pterygota</taxon>
        <taxon>Neoptera</taxon>
        <taxon>Endopterygota</taxon>
        <taxon>Hymenoptera</taxon>
        <taxon>Apocrita</taxon>
        <taxon>Aculeata</taxon>
        <taxon>Formicoidea</taxon>
        <taxon>Formicidae</taxon>
        <taxon>Formicinae</taxon>
        <taxon>Lasius</taxon>
        <taxon>Lasius</taxon>
    </lineage>
</organism>
<dbReference type="CDD" id="cd16029">
    <property type="entry name" value="4-S"/>
    <property type="match status" value="1"/>
</dbReference>
<comment type="similarity">
    <text evidence="2">Belongs to the sulfatase family.</text>
</comment>
<keyword evidence="9" id="KW-1185">Reference proteome</keyword>
<keyword evidence="5" id="KW-0106">Calcium</keyword>
<accession>A0A0J7KFR2</accession>
<dbReference type="PROSITE" id="PS00523">
    <property type="entry name" value="SULFATASE_1"/>
    <property type="match status" value="1"/>
</dbReference>
<evidence type="ECO:0000313" key="8">
    <source>
        <dbReference type="EMBL" id="KMQ89084.1"/>
    </source>
</evidence>
<dbReference type="Gene3D" id="3.30.1120.10">
    <property type="match status" value="1"/>
</dbReference>
<protein>
    <submittedName>
        <fullName evidence="8">Arylsulfatase j-like protein</fullName>
    </submittedName>
</protein>
<dbReference type="InterPro" id="IPR017850">
    <property type="entry name" value="Alkaline_phosphatase_core_sf"/>
</dbReference>
<dbReference type="Pfam" id="PF00884">
    <property type="entry name" value="Sulfatase"/>
    <property type="match status" value="1"/>
</dbReference>
<sequence>GWNDVGFHGSGQIPTPNIDALAYSGLLLDRYYVTPICTPSRSALMTGKYPIHTGMQHSVLKGAEPRGLPLHEKILPEYLRELGYSTHIVGKWHLGFYKREYTPTYRGFDTHTGFWTGHHDYYDHTAVENPYWGLDMRRGMEPAWDLHGEYSTDIFTKEAVRLIDNHNSSHPMFLYLAHAAVHSGNPYNPLPAPDEEVAKFNNIFDYNRRRFAGMLSKLDQSVGQVVEALHKNNMLRDSVIVFSSDNGGPAAGFNLNAASNWPLRGVKNTLWEGGVRGAGLIWSPRLVRPGRVSRQMMHITDWLPTLLTAAGGNASNLTSIDGMNLWDALSEDTESPRTNILHNIDDIYGVSAITVGDWKLIQGSTYNGAWDGWYGPSGREWIYNASGVISSTAGRAVASVGLSVTTEIIWMLRENAMIKCPPRNDSLPICKPLEEPCLFNVYQDPCEDNNLVKQFPTIVRKLQEELKKFNNTAILPGNLPWDSKADPNLWDHTWNNFGDYINNVMMSAAA</sequence>
<reference evidence="8 9" key="1">
    <citation type="submission" date="2015-04" db="EMBL/GenBank/DDBJ databases">
        <title>Lasius niger genome sequencing.</title>
        <authorList>
            <person name="Konorov E.A."/>
            <person name="Nikitin M.A."/>
            <person name="Kirill M.V."/>
            <person name="Chang P."/>
        </authorList>
    </citation>
    <scope>NUCLEOTIDE SEQUENCE [LARGE SCALE GENOMIC DNA]</scope>
    <source>
        <tissue evidence="8">Whole</tissue>
    </source>
</reference>
<dbReference type="PaxDb" id="67767-A0A0J7KFR2"/>
<evidence type="ECO:0000256" key="5">
    <source>
        <dbReference type="ARBA" id="ARBA00022837"/>
    </source>
</evidence>
<dbReference type="Gene3D" id="3.40.720.10">
    <property type="entry name" value="Alkaline Phosphatase, subunit A"/>
    <property type="match status" value="1"/>
</dbReference>
<dbReference type="PANTHER" id="PTHR10342">
    <property type="entry name" value="ARYLSULFATASE"/>
    <property type="match status" value="1"/>
</dbReference>
<dbReference type="InterPro" id="IPR047115">
    <property type="entry name" value="ARSB"/>
</dbReference>
<feature type="domain" description="Sulfatase N-terminal" evidence="7">
    <location>
        <begin position="1"/>
        <end position="311"/>
    </location>
</feature>
<dbReference type="AlphaFoldDB" id="A0A0J7KFR2"/>
<keyword evidence="4" id="KW-0378">Hydrolase</keyword>
<dbReference type="STRING" id="67767.A0A0J7KFR2"/>
<dbReference type="PROSITE" id="PS00149">
    <property type="entry name" value="SULFATASE_2"/>
    <property type="match status" value="1"/>
</dbReference>
<gene>
    <name evidence="8" type="ORF">RF55_11322</name>
</gene>
<evidence type="ECO:0000259" key="7">
    <source>
        <dbReference type="Pfam" id="PF00884"/>
    </source>
</evidence>
<keyword evidence="6" id="KW-0325">Glycoprotein</keyword>
<dbReference type="PANTHER" id="PTHR10342:SF273">
    <property type="entry name" value="RE14504P"/>
    <property type="match status" value="1"/>
</dbReference>
<evidence type="ECO:0000313" key="9">
    <source>
        <dbReference type="Proteomes" id="UP000036403"/>
    </source>
</evidence>
<feature type="non-terminal residue" evidence="8">
    <location>
        <position position="1"/>
    </location>
</feature>
<evidence type="ECO:0000256" key="4">
    <source>
        <dbReference type="ARBA" id="ARBA00022801"/>
    </source>
</evidence>
<dbReference type="Proteomes" id="UP000036403">
    <property type="component" value="Unassembled WGS sequence"/>
</dbReference>
<evidence type="ECO:0000256" key="1">
    <source>
        <dbReference type="ARBA" id="ARBA00001913"/>
    </source>
</evidence>
<keyword evidence="3" id="KW-0479">Metal-binding</keyword>
<evidence type="ECO:0000256" key="2">
    <source>
        <dbReference type="ARBA" id="ARBA00008779"/>
    </source>
</evidence>
<dbReference type="InterPro" id="IPR024607">
    <property type="entry name" value="Sulfatase_CS"/>
</dbReference>
<dbReference type="OrthoDB" id="103349at2759"/>
<evidence type="ECO:0000256" key="3">
    <source>
        <dbReference type="ARBA" id="ARBA00022723"/>
    </source>
</evidence>